<dbReference type="AlphaFoldDB" id="A0A673XGZ4"/>
<evidence type="ECO:0000256" key="17">
    <source>
        <dbReference type="ARBA" id="ARBA00080621"/>
    </source>
</evidence>
<keyword evidence="11" id="KW-0862">Zinc</keyword>
<dbReference type="SMART" id="SM00184">
    <property type="entry name" value="RING"/>
    <property type="match status" value="2"/>
</dbReference>
<feature type="repeat" description="ANK" evidence="18">
    <location>
        <begin position="463"/>
        <end position="495"/>
    </location>
</feature>
<dbReference type="PRINTS" id="PR01415">
    <property type="entry name" value="ANKYRIN"/>
</dbReference>
<keyword evidence="24" id="KW-1185">Reference proteome</keyword>
<dbReference type="Proteomes" id="UP000472277">
    <property type="component" value="Chromosome 30"/>
</dbReference>
<keyword evidence="10" id="KW-0833">Ubl conjugation pathway</keyword>
<comment type="subcellular location">
    <subcellularLocation>
        <location evidence="2">Cytoplasm</location>
    </subcellularLocation>
</comment>
<accession>A0A673XGZ4</accession>
<dbReference type="PROSITE" id="PS50297">
    <property type="entry name" value="ANK_REP_REGION"/>
    <property type="match status" value="4"/>
</dbReference>
<dbReference type="GO" id="GO:0005737">
    <property type="term" value="C:cytoplasm"/>
    <property type="evidence" value="ECO:0007669"/>
    <property type="project" value="UniProtKB-SubCell"/>
</dbReference>
<evidence type="ECO:0000256" key="19">
    <source>
        <dbReference type="PROSITE-ProRule" id="PRU00228"/>
    </source>
</evidence>
<evidence type="ECO:0000256" key="5">
    <source>
        <dbReference type="ARBA" id="ARBA00022490"/>
    </source>
</evidence>
<feature type="domain" description="ZZ-type" evidence="21">
    <location>
        <begin position="85"/>
        <end position="137"/>
    </location>
</feature>
<dbReference type="GO" id="GO:0016567">
    <property type="term" value="P:protein ubiquitination"/>
    <property type="evidence" value="ECO:0007669"/>
    <property type="project" value="UniProtKB-UniPathway"/>
</dbReference>
<dbReference type="InterPro" id="IPR036770">
    <property type="entry name" value="Ankyrin_rpt-contain_sf"/>
</dbReference>
<dbReference type="SUPFAM" id="SSF57850">
    <property type="entry name" value="RING/U-box"/>
    <property type="match status" value="2"/>
</dbReference>
<dbReference type="InterPro" id="IPR010606">
    <property type="entry name" value="Mib_Herc2"/>
</dbReference>
<dbReference type="PROSITE" id="PS01357">
    <property type="entry name" value="ZF_ZZ_1"/>
    <property type="match status" value="1"/>
</dbReference>
<dbReference type="FunFam" id="3.30.60.90:FF:000004">
    <property type="entry name" value="Putative E3 ubiquitin-protein ligase MIB2"/>
    <property type="match status" value="1"/>
</dbReference>
<dbReference type="GO" id="GO:0061630">
    <property type="term" value="F:ubiquitin protein ligase activity"/>
    <property type="evidence" value="ECO:0007669"/>
    <property type="project" value="UniProtKB-EC"/>
</dbReference>
<evidence type="ECO:0000256" key="6">
    <source>
        <dbReference type="ARBA" id="ARBA00022679"/>
    </source>
</evidence>
<evidence type="ECO:0000256" key="2">
    <source>
        <dbReference type="ARBA" id="ARBA00004496"/>
    </source>
</evidence>
<comment type="pathway">
    <text evidence="3">Protein modification; protein ubiquitination.</text>
</comment>
<reference evidence="23" key="2">
    <citation type="submission" date="2025-09" db="UniProtKB">
        <authorList>
            <consortium name="Ensembl"/>
        </authorList>
    </citation>
    <scope>IDENTIFICATION</scope>
</reference>
<evidence type="ECO:0000313" key="24">
    <source>
        <dbReference type="Proteomes" id="UP000472277"/>
    </source>
</evidence>
<evidence type="ECO:0000256" key="1">
    <source>
        <dbReference type="ARBA" id="ARBA00000900"/>
    </source>
</evidence>
<dbReference type="FunFam" id="2.30.30.40:FF:000044">
    <property type="entry name" value="E3 ubiquitin-protein ligase MIB2, putative"/>
    <property type="match status" value="1"/>
</dbReference>
<dbReference type="PROSITE" id="PS51416">
    <property type="entry name" value="MIB_HERC2"/>
    <property type="match status" value="2"/>
</dbReference>
<keyword evidence="13 18" id="KW-0040">ANK repeat</keyword>
<dbReference type="UniPathway" id="UPA00143"/>
<keyword evidence="5" id="KW-0963">Cytoplasm</keyword>
<dbReference type="SUPFAM" id="SSF159034">
    <property type="entry name" value="Mib/herc2 domain-like"/>
    <property type="match status" value="2"/>
</dbReference>
<evidence type="ECO:0000256" key="4">
    <source>
        <dbReference type="ARBA" id="ARBA00012483"/>
    </source>
</evidence>
<feature type="repeat" description="ANK" evidence="18">
    <location>
        <begin position="529"/>
        <end position="561"/>
    </location>
</feature>
<dbReference type="SMART" id="SM00291">
    <property type="entry name" value="ZnF_ZZ"/>
    <property type="match status" value="1"/>
</dbReference>
<dbReference type="Gene3D" id="2.30.30.40">
    <property type="entry name" value="SH3 Domains"/>
    <property type="match status" value="2"/>
</dbReference>
<dbReference type="Pfam" id="PF00569">
    <property type="entry name" value="ZZ"/>
    <property type="match status" value="1"/>
</dbReference>
<evidence type="ECO:0000259" key="21">
    <source>
        <dbReference type="PROSITE" id="PS50135"/>
    </source>
</evidence>
<dbReference type="FunFam" id="1.25.40.20:FF:000110">
    <property type="entry name" value="Mindbomb E3 ubiquitin protein ligase 2"/>
    <property type="match status" value="1"/>
</dbReference>
<comment type="function">
    <text evidence="14">E3 ubiquitin-protein ligase that mediates ubiquitination of Delta receptors, which act as ligands of Notch proteins. Positively regulates the Delta-mediated Notch signaling by ubiquitinating the intracellular domain of Delta, leading to endocytosis of Delta receptors.</text>
</comment>
<evidence type="ECO:0000256" key="9">
    <source>
        <dbReference type="ARBA" id="ARBA00022771"/>
    </source>
</evidence>
<dbReference type="FunFam" id="3.30.40.10:FF:000094">
    <property type="entry name" value="E3 ubiquitin-protein ligase MIB2 isoform X1"/>
    <property type="match status" value="1"/>
</dbReference>
<dbReference type="InterPro" id="IPR001841">
    <property type="entry name" value="Znf_RING"/>
</dbReference>
<dbReference type="InterPro" id="IPR042056">
    <property type="entry name" value="MIB1/2_ZZ"/>
</dbReference>
<dbReference type="PANTHER" id="PTHR24202">
    <property type="entry name" value="E3 UBIQUITIN-PROTEIN LIGASE MIB2"/>
    <property type="match status" value="1"/>
</dbReference>
<dbReference type="InterPro" id="IPR000433">
    <property type="entry name" value="Znf_ZZ"/>
</dbReference>
<dbReference type="Pfam" id="PF18346">
    <property type="entry name" value="SH3_15"/>
    <property type="match status" value="2"/>
</dbReference>
<dbReference type="FunFam" id="3.30.40.10:FF:000261">
    <property type="entry name" value="Mindbomb E3 ubiquitin protein ligase 2"/>
    <property type="match status" value="1"/>
</dbReference>
<dbReference type="Ensembl" id="ENSSTUT00000024674.1">
    <property type="protein sequence ID" value="ENSSTUP00000023520.1"/>
    <property type="gene ID" value="ENSSTUG00000007741.1"/>
</dbReference>
<keyword evidence="9 19" id="KW-0863">Zinc-finger</keyword>
<dbReference type="InterPro" id="IPR040847">
    <property type="entry name" value="SH3_15"/>
</dbReference>
<evidence type="ECO:0000256" key="15">
    <source>
        <dbReference type="ARBA" id="ARBA00071885"/>
    </source>
</evidence>
<keyword evidence="6" id="KW-0808">Transferase</keyword>
<feature type="domain" description="MIB/HERC2" evidence="22">
    <location>
        <begin position="1"/>
        <end position="79"/>
    </location>
</feature>
<dbReference type="Pfam" id="PF00023">
    <property type="entry name" value="Ank"/>
    <property type="match status" value="1"/>
</dbReference>
<evidence type="ECO:0000256" key="10">
    <source>
        <dbReference type="ARBA" id="ARBA00022786"/>
    </source>
</evidence>
<dbReference type="GO" id="GO:0007219">
    <property type="term" value="P:Notch signaling pathway"/>
    <property type="evidence" value="ECO:0007669"/>
    <property type="project" value="UniProtKB-KW"/>
</dbReference>
<dbReference type="PANTHER" id="PTHR24202:SF4">
    <property type="entry name" value="E3 UBIQUITIN-PROTEIN LIGASE MIB2-RELATED"/>
    <property type="match status" value="1"/>
</dbReference>
<dbReference type="SUPFAM" id="SSF48403">
    <property type="entry name" value="Ankyrin repeat"/>
    <property type="match status" value="1"/>
</dbReference>
<feature type="repeat" description="ANK" evidence="18">
    <location>
        <begin position="630"/>
        <end position="652"/>
    </location>
</feature>
<keyword evidence="8" id="KW-0677">Repeat</keyword>
<dbReference type="InterPro" id="IPR002110">
    <property type="entry name" value="Ankyrin_rpt"/>
</dbReference>
<keyword evidence="7" id="KW-0479">Metal-binding</keyword>
<dbReference type="InterPro" id="IPR013083">
    <property type="entry name" value="Znf_RING/FYVE/PHD"/>
</dbReference>
<keyword evidence="12" id="KW-0914">Notch signaling pathway</keyword>
<dbReference type="Pfam" id="PF06701">
    <property type="entry name" value="MIB_HERC2"/>
    <property type="match status" value="2"/>
</dbReference>
<dbReference type="SMART" id="SM00248">
    <property type="entry name" value="ANK"/>
    <property type="match status" value="7"/>
</dbReference>
<reference evidence="23" key="1">
    <citation type="submission" date="2025-08" db="UniProtKB">
        <authorList>
            <consortium name="Ensembl"/>
        </authorList>
    </citation>
    <scope>IDENTIFICATION</scope>
</reference>
<dbReference type="Gene3D" id="3.30.40.10">
    <property type="entry name" value="Zinc/RING finger domain, C3HC4 (zinc finger)"/>
    <property type="match status" value="2"/>
</dbReference>
<dbReference type="CDD" id="cd16726">
    <property type="entry name" value="RING-HC_MIB2_rpt1"/>
    <property type="match status" value="1"/>
</dbReference>
<protein>
    <recommendedName>
        <fullName evidence="15">E3 ubiquitin-protein ligase MIB2</fullName>
        <ecNumber evidence="4">2.3.2.27</ecNumber>
    </recommendedName>
    <alternativeName>
        <fullName evidence="16">Mind bomb homolog 2</fullName>
    </alternativeName>
    <alternativeName>
        <fullName evidence="17">RING-type E3 ubiquitin transferase MIB2</fullName>
    </alternativeName>
</protein>
<dbReference type="CDD" id="cd16728">
    <property type="entry name" value="RING-HC_MIB2_rpt2"/>
    <property type="match status" value="1"/>
</dbReference>
<evidence type="ECO:0000256" key="8">
    <source>
        <dbReference type="ARBA" id="ARBA00022737"/>
    </source>
</evidence>
<evidence type="ECO:0000256" key="12">
    <source>
        <dbReference type="ARBA" id="ARBA00022976"/>
    </source>
</evidence>
<dbReference type="PROSITE" id="PS50088">
    <property type="entry name" value="ANK_REPEAT"/>
    <property type="match status" value="4"/>
</dbReference>
<dbReference type="Gene3D" id="3.30.60.90">
    <property type="match status" value="1"/>
</dbReference>
<evidence type="ECO:0000256" key="3">
    <source>
        <dbReference type="ARBA" id="ARBA00004906"/>
    </source>
</evidence>
<feature type="domain" description="RING-type" evidence="20">
    <location>
        <begin position="884"/>
        <end position="917"/>
    </location>
</feature>
<dbReference type="GO" id="GO:0008270">
    <property type="term" value="F:zinc ion binding"/>
    <property type="evidence" value="ECO:0007669"/>
    <property type="project" value="UniProtKB-KW"/>
</dbReference>
<evidence type="ECO:0000256" key="7">
    <source>
        <dbReference type="ARBA" id="ARBA00022723"/>
    </source>
</evidence>
<dbReference type="CDD" id="cd02339">
    <property type="entry name" value="ZZ_Mind_bomb"/>
    <property type="match status" value="1"/>
</dbReference>
<dbReference type="Pfam" id="PF12796">
    <property type="entry name" value="Ank_2"/>
    <property type="match status" value="2"/>
</dbReference>
<name>A0A673XGZ4_SALTR</name>
<feature type="repeat" description="ANK" evidence="18">
    <location>
        <begin position="496"/>
        <end position="528"/>
    </location>
</feature>
<dbReference type="Gene3D" id="1.25.40.20">
    <property type="entry name" value="Ankyrin repeat-containing domain"/>
    <property type="match status" value="2"/>
</dbReference>
<dbReference type="FunFam" id="2.30.30.40:FF:000078">
    <property type="entry name" value="Putative e3 ubiquitin-protein ligase mib2"/>
    <property type="match status" value="1"/>
</dbReference>
<gene>
    <name evidence="23" type="primary">MIB2</name>
    <name evidence="23" type="synonym">LOC115168192</name>
</gene>
<sequence>MELLHCSMEVGMRVVRGLDWKWGNQDDSEGHVGTVVEIGRQGSTTTPDKTVVVQWDSGTRTNYRTGYQGSYDLLLYDNAQIGVRHSNIICDSCKKHGIMGMRWKCKVCFDYDLCTQCYMNNKHDLGHAFERYETAHSQPVCLAPRQNLPRIILKGIFQGVKVVRGPDWDWGNQDGGEGKVGKVVDIRGWDTESGRSVASVTWSNGTTNVYRLGHKGKVDLKYVSDVQGGFYYKDHLPKLGEHAELQRQESAEGHTFNQGDKVKCLLEVDILRQMQEGHGGWNPKMAEYICKIGTVHRITDRGDVRVQYSNNIRWTFHPGALTKVNTFGVGELVRVLEDIDSVKRLQAGHGEWTDSMTPALGQMGKVLKVYADGDLRVAFGGQTWTFNPACLSAQTMEMDANLMTAENPNESGNTVISVLEKLLSQSTEQDNPSRLVIEAAHGSANKVRELVQKYPDKVDIKNQGKTALQVAAHQGHMEVVLALLQANSSIKVKDEDGDTALHYTAFGNQAEIARLLLSKGANVNLLNNSMCTALHIAVNKGFTDVVRVLSEHSADINLQDSYGDTPLHDAIAKDFRNIIEILAVVPNIDFTQQNNRGFNLLHHAALKGNKLATEKILARARQLVDVKKEDGFSALHLAALNNHRDVAEILVKEVRNGAKKGFSPACISLYLSVSPSLSAPQSYEGDLLLVAVNRYDMFGCGAARRVVSMQHFQRLVASFETGTEIVGAAIACFLAQEGADINYANHKGKSPLDLVADTAVLQLIKSFSEKYRYIQHSTSLRRVHTTPNTMTNLAMPALPGPSECLICSELALLVLFCPCQHIVACEECAHRMKKCIKCQVTITKKIRQDQTEVDCSPGSENSEQHNLLEQLQSRYRQMEERITCPICIDNHIKLVFQCGHASCIDCSAALKTCPICRQTIRERIQLFV</sequence>
<evidence type="ECO:0000256" key="13">
    <source>
        <dbReference type="ARBA" id="ARBA00023043"/>
    </source>
</evidence>
<dbReference type="Pfam" id="PF13920">
    <property type="entry name" value="zf-C3HC4_3"/>
    <property type="match status" value="2"/>
</dbReference>
<proteinExistence type="predicted"/>
<organism evidence="23 24">
    <name type="scientific">Salmo trutta</name>
    <name type="common">Brown trout</name>
    <dbReference type="NCBI Taxonomy" id="8032"/>
    <lineage>
        <taxon>Eukaryota</taxon>
        <taxon>Metazoa</taxon>
        <taxon>Chordata</taxon>
        <taxon>Craniata</taxon>
        <taxon>Vertebrata</taxon>
        <taxon>Euteleostomi</taxon>
        <taxon>Actinopterygii</taxon>
        <taxon>Neopterygii</taxon>
        <taxon>Teleostei</taxon>
        <taxon>Protacanthopterygii</taxon>
        <taxon>Salmoniformes</taxon>
        <taxon>Salmonidae</taxon>
        <taxon>Salmoninae</taxon>
        <taxon>Salmo</taxon>
    </lineage>
</organism>
<dbReference type="InterPro" id="IPR037252">
    <property type="entry name" value="Mib_Herc2_sf"/>
</dbReference>
<evidence type="ECO:0000256" key="14">
    <source>
        <dbReference type="ARBA" id="ARBA00056224"/>
    </source>
</evidence>
<evidence type="ECO:0000259" key="22">
    <source>
        <dbReference type="PROSITE" id="PS51416"/>
    </source>
</evidence>
<dbReference type="PROSITE" id="PS50135">
    <property type="entry name" value="ZF_ZZ_2"/>
    <property type="match status" value="1"/>
</dbReference>
<evidence type="ECO:0000256" key="16">
    <source>
        <dbReference type="ARBA" id="ARBA00078905"/>
    </source>
</evidence>
<dbReference type="InterPro" id="IPR043145">
    <property type="entry name" value="Znf_ZZ_sf"/>
</dbReference>
<evidence type="ECO:0000256" key="18">
    <source>
        <dbReference type="PROSITE-ProRule" id="PRU00023"/>
    </source>
</evidence>
<evidence type="ECO:0000313" key="23">
    <source>
        <dbReference type="Ensembl" id="ENSSTUP00000023520.1"/>
    </source>
</evidence>
<dbReference type="EC" id="2.3.2.27" evidence="4"/>
<evidence type="ECO:0000256" key="11">
    <source>
        <dbReference type="ARBA" id="ARBA00022833"/>
    </source>
</evidence>
<dbReference type="GeneTree" id="ENSGT00940000158097"/>
<evidence type="ECO:0000259" key="20">
    <source>
        <dbReference type="PROSITE" id="PS50089"/>
    </source>
</evidence>
<comment type="catalytic activity">
    <reaction evidence="1">
        <text>S-ubiquitinyl-[E2 ubiquitin-conjugating enzyme]-L-cysteine + [acceptor protein]-L-lysine = [E2 ubiquitin-conjugating enzyme]-L-cysteine + N(6)-ubiquitinyl-[acceptor protein]-L-lysine.</text>
        <dbReference type="EC" id="2.3.2.27"/>
    </reaction>
</comment>
<feature type="domain" description="MIB/HERC2" evidence="22">
    <location>
        <begin position="148"/>
        <end position="226"/>
    </location>
</feature>
<dbReference type="PROSITE" id="PS50089">
    <property type="entry name" value="ZF_RING_2"/>
    <property type="match status" value="1"/>
</dbReference>